<dbReference type="STRING" id="46177.SAMN05660976_08041"/>
<dbReference type="Pfam" id="PF02065">
    <property type="entry name" value="Melibiase"/>
    <property type="match status" value="1"/>
</dbReference>
<dbReference type="GO" id="GO:0016052">
    <property type="term" value="P:carbohydrate catabolic process"/>
    <property type="evidence" value="ECO:0007669"/>
    <property type="project" value="InterPro"/>
</dbReference>
<evidence type="ECO:0000313" key="1">
    <source>
        <dbReference type="EMBL" id="SEN67214.1"/>
    </source>
</evidence>
<sequence length="569" mass="62259">MQVWEPYALGETTRVRAGALELALAGAADATVTQVSDGVWLIDAPGATAAQWRVPCVSVSAFWTPVGGTHWVPPIWSAPLVSRLTAGSPVVSLVGTAGANVCTVGLAEPLAQVSFTGGVMEETGEFVFTLHGEGLRIRLDLSDRPFSAAVAGVAAWWQEEAGDLPPTPDRARLPVYSTWYSMHQDVSAESVETQARLARELGCETIIVDDGWQTADRARGYAFCGDWEPSLATFPDISGHVARVRELGMAYLLWYALPFVGKHNAAFERFEGRFLRYLDHMDAAVLDPRYPEVRNFLIDRLAQAVETWGMDGLKIDFVDRFATPGGDPAPGAGTDCADVDEGVRRLLHDLDARLRRTRPQVLIEHRQPYTSPGLWPYANMIRAVDCPLSSQENRQRTIDLRLTAGPVAVHSDMILWHPDEPAEQVAVHLINALFSVPQISVDLTAQRPDQLAAIRFWLGIFRRHLSTLQRGTLEPEQPEHGYPLVRARDERTTIVARYAPLPVEVPDSGELIVANAAPDRRVVLYGTGSAHAEVHDCGGAVVRTSTLVLEPGACVVEVPMGGLLTLRRD</sequence>
<accession>A0A1H8IFB6</accession>
<dbReference type="Gene3D" id="3.20.20.70">
    <property type="entry name" value="Aldolase class I"/>
    <property type="match status" value="1"/>
</dbReference>
<dbReference type="OrthoDB" id="9758822at2"/>
<proteinExistence type="predicted"/>
<dbReference type="RefSeq" id="WP_091105624.1">
    <property type="nucleotide sequence ID" value="NZ_FOBF01000032.1"/>
</dbReference>
<reference evidence="1 2" key="1">
    <citation type="submission" date="2016-10" db="EMBL/GenBank/DDBJ databases">
        <authorList>
            <person name="de Groot N.N."/>
        </authorList>
    </citation>
    <scope>NUCLEOTIDE SEQUENCE [LARGE SCALE GENOMIC DNA]</scope>
    <source>
        <strain evidence="1 2">DSM 43357</strain>
    </source>
</reference>
<dbReference type="AlphaFoldDB" id="A0A1H8IFB6"/>
<dbReference type="GO" id="GO:0004557">
    <property type="term" value="F:alpha-galactosidase activity"/>
    <property type="evidence" value="ECO:0007669"/>
    <property type="project" value="InterPro"/>
</dbReference>
<evidence type="ECO:0000313" key="2">
    <source>
        <dbReference type="Proteomes" id="UP000198953"/>
    </source>
</evidence>
<dbReference type="EMBL" id="FOBF01000032">
    <property type="protein sequence ID" value="SEN67214.1"/>
    <property type="molecule type" value="Genomic_DNA"/>
</dbReference>
<organism evidence="1 2">
    <name type="scientific">Nonomuraea pusilla</name>
    <dbReference type="NCBI Taxonomy" id="46177"/>
    <lineage>
        <taxon>Bacteria</taxon>
        <taxon>Bacillati</taxon>
        <taxon>Actinomycetota</taxon>
        <taxon>Actinomycetes</taxon>
        <taxon>Streptosporangiales</taxon>
        <taxon>Streptosporangiaceae</taxon>
        <taxon>Nonomuraea</taxon>
    </lineage>
</organism>
<dbReference type="InterPro" id="IPR050985">
    <property type="entry name" value="Alpha-glycosidase_related"/>
</dbReference>
<dbReference type="InterPro" id="IPR002252">
    <property type="entry name" value="Glyco_hydro_36"/>
</dbReference>
<dbReference type="PANTHER" id="PTHR43053">
    <property type="entry name" value="GLYCOSIDASE FAMILY 31"/>
    <property type="match status" value="1"/>
</dbReference>
<dbReference type="Proteomes" id="UP000198953">
    <property type="component" value="Unassembled WGS sequence"/>
</dbReference>
<protein>
    <submittedName>
        <fullName evidence="1">Alpha-galactosidase</fullName>
    </submittedName>
</protein>
<dbReference type="InterPro" id="IPR013785">
    <property type="entry name" value="Aldolase_TIM"/>
</dbReference>
<dbReference type="SUPFAM" id="SSF51445">
    <property type="entry name" value="(Trans)glycosidases"/>
    <property type="match status" value="1"/>
</dbReference>
<name>A0A1H8IFB6_9ACTN</name>
<dbReference type="InterPro" id="IPR017853">
    <property type="entry name" value="GH"/>
</dbReference>
<keyword evidence="2" id="KW-1185">Reference proteome</keyword>
<gene>
    <name evidence="1" type="ORF">SAMN05660976_08041</name>
</gene>
<dbReference type="CDD" id="cd14791">
    <property type="entry name" value="GH36"/>
    <property type="match status" value="1"/>
</dbReference>